<reference evidence="7" key="1">
    <citation type="submission" date="2017-07" db="EMBL/GenBank/DDBJ databases">
        <title>Taro Niue Genome Assembly and Annotation.</title>
        <authorList>
            <person name="Atibalentja N."/>
            <person name="Keating K."/>
            <person name="Fields C.J."/>
        </authorList>
    </citation>
    <scope>NUCLEOTIDE SEQUENCE</scope>
    <source>
        <strain evidence="7">Niue_2</strain>
        <tissue evidence="7">Leaf</tissue>
    </source>
</reference>
<feature type="domain" description="Tify" evidence="6">
    <location>
        <begin position="485"/>
        <end position="540"/>
    </location>
</feature>
<dbReference type="PANTHER" id="PTHR47025:SF2">
    <property type="entry name" value="AUTOIMMUNE REGULATOR"/>
    <property type="match status" value="1"/>
</dbReference>
<dbReference type="OrthoDB" id="1903104at2759"/>
<keyword evidence="3" id="KW-0862">Zinc</keyword>
<dbReference type="InterPro" id="IPR013083">
    <property type="entry name" value="Znf_RING/FYVE/PHD"/>
</dbReference>
<feature type="domain" description="Tify" evidence="6">
    <location>
        <begin position="641"/>
        <end position="689"/>
    </location>
</feature>
<evidence type="ECO:0000256" key="4">
    <source>
        <dbReference type="ARBA" id="ARBA00023242"/>
    </source>
</evidence>
<dbReference type="AlphaFoldDB" id="A0A843VEN1"/>
<dbReference type="GO" id="GO:0000977">
    <property type="term" value="F:RNA polymerase II transcription regulatory region sequence-specific DNA binding"/>
    <property type="evidence" value="ECO:0007669"/>
    <property type="project" value="TreeGrafter"/>
</dbReference>
<protein>
    <recommendedName>
        <fullName evidence="6">Tify domain-containing protein</fullName>
    </recommendedName>
</protein>
<keyword evidence="2" id="KW-0479">Metal-binding</keyword>
<evidence type="ECO:0000313" key="7">
    <source>
        <dbReference type="EMBL" id="MQL94828.1"/>
    </source>
</evidence>
<feature type="region of interest" description="Disordered" evidence="5">
    <location>
        <begin position="48"/>
        <end position="94"/>
    </location>
</feature>
<dbReference type="EMBL" id="NMUH01001720">
    <property type="protein sequence ID" value="MQL94828.1"/>
    <property type="molecule type" value="Genomic_DNA"/>
</dbReference>
<dbReference type="SUPFAM" id="SSF57903">
    <property type="entry name" value="FYVE/PHD zinc finger"/>
    <property type="match status" value="2"/>
</dbReference>
<feature type="non-terminal residue" evidence="7">
    <location>
        <position position="1"/>
    </location>
</feature>
<dbReference type="GO" id="GO:0008270">
    <property type="term" value="F:zinc ion binding"/>
    <property type="evidence" value="ECO:0007669"/>
    <property type="project" value="UniProtKB-KW"/>
</dbReference>
<evidence type="ECO:0000256" key="2">
    <source>
        <dbReference type="ARBA" id="ARBA00022771"/>
    </source>
</evidence>
<dbReference type="GO" id="GO:0042393">
    <property type="term" value="F:histone binding"/>
    <property type="evidence" value="ECO:0007669"/>
    <property type="project" value="TreeGrafter"/>
</dbReference>
<feature type="compositionally biased region" description="Low complexity" evidence="5">
    <location>
        <begin position="76"/>
        <end position="94"/>
    </location>
</feature>
<dbReference type="InterPro" id="IPR032308">
    <property type="entry name" value="TDBD"/>
</dbReference>
<sequence length="996" mass="107240">MANVAPEAAPPACRREEYVLCSGVRSGLKREFVFALKAQAEMLMTPMSRTRSGKIQRSPAHPQDGSAKRRRKSEGADATAARSKAAEASPIIPAPGDAATQGMAAAVAEAAMAVNSGPEPVMDDAMCVAASSVEVNGCAAEDSVSMQIENPAVVVTPPTGPVVAGATADTVPSVLVGAGILMDTPRTIQDEAEAVKDSATSIQVGNEPMVETLQGIQVEAEATADSLLSCQEDARPAVELLQTTQSEAEPMVGTPPIQADAGPMTESPQTIPMEMESGAELSTEVAGRPEVDSSQRNQIKVEAMPAKVPSVQMDARPVPLVEKPQIAQIETEARADMTPSIQVEARPVMEVRAEIGRHVPRKAKEHATIEKPMRRFTRSLLKAAVKEPQPPVVEVAPVLMAGHSPTTSSVSDGSEENKDSVDTMNGPHKSPCMTPKKKLELKMSKKIALTKFPSNIRGLLATGLLDGLSVKYGTPSFHKREGLRGVIKDGGILCFCASCKGLKTISAYNFELHAGSKKKHPSDFIYLENGNTIHDVLRACSNAPLDMLESTIQNAISIEGSRSSNHEKCKESSTKSRIGKLASARDSSLVAKLSPGSPNPSAESISTARDLRLHKLVFMDNILPDGTEVAYYARGQRLLQGYIKGSGIFCHCCKTVVSPSVFEAHAGWASRRKPYLNIYTSNGVSLHELSISLSKGKKFSTSESDDLCRICADGGDLLLCDLCPRAFHKGIIACCCFYELSSPFTTQLYAIFSMGGTPCSRWRNPLLAPAIPGRRLRSVVSPASPCRTGDSWTKSTICRLLPVSRRGQEEECVGLTSVPKGDWYCPCCQNMHLKDKAVEHNENAVAAGRVAGVDPIEEIFKRCIRIVKTPEADVGGCVLCRCHDFSARFGPRTVLLCDQCEREFHVGCLKDYDMGDLKLSVPQSDLIKKKNEQIGLAEEINHDVRWRLLSGKTASSETRLLLSAALSIFHSPESGGLIPAAVDWNPMAEIRRWLPK</sequence>
<evidence type="ECO:0000313" key="8">
    <source>
        <dbReference type="Proteomes" id="UP000652761"/>
    </source>
</evidence>
<name>A0A843VEN1_COLES</name>
<comment type="caution">
    <text evidence="7">The sequence shown here is derived from an EMBL/GenBank/DDBJ whole genome shotgun (WGS) entry which is preliminary data.</text>
</comment>
<proteinExistence type="predicted"/>
<dbReference type="PANTHER" id="PTHR47025">
    <property type="entry name" value="AUTOIMMUNE REGULATOR"/>
    <property type="match status" value="1"/>
</dbReference>
<organism evidence="7 8">
    <name type="scientific">Colocasia esculenta</name>
    <name type="common">Wild taro</name>
    <name type="synonym">Arum esculentum</name>
    <dbReference type="NCBI Taxonomy" id="4460"/>
    <lineage>
        <taxon>Eukaryota</taxon>
        <taxon>Viridiplantae</taxon>
        <taxon>Streptophyta</taxon>
        <taxon>Embryophyta</taxon>
        <taxon>Tracheophyta</taxon>
        <taxon>Spermatophyta</taxon>
        <taxon>Magnoliopsida</taxon>
        <taxon>Liliopsida</taxon>
        <taxon>Araceae</taxon>
        <taxon>Aroideae</taxon>
        <taxon>Colocasieae</taxon>
        <taxon>Colocasia</taxon>
    </lineage>
</organism>
<dbReference type="GO" id="GO:0003682">
    <property type="term" value="F:chromatin binding"/>
    <property type="evidence" value="ECO:0007669"/>
    <property type="project" value="TreeGrafter"/>
</dbReference>
<dbReference type="GO" id="GO:0005634">
    <property type="term" value="C:nucleus"/>
    <property type="evidence" value="ECO:0007669"/>
    <property type="project" value="UniProtKB-SubCell"/>
</dbReference>
<evidence type="ECO:0000256" key="1">
    <source>
        <dbReference type="ARBA" id="ARBA00004123"/>
    </source>
</evidence>
<keyword evidence="8" id="KW-1185">Reference proteome</keyword>
<keyword evidence="4" id="KW-0539">Nucleus</keyword>
<feature type="region of interest" description="Disordered" evidence="5">
    <location>
        <begin position="402"/>
        <end position="434"/>
    </location>
</feature>
<comment type="subcellular location">
    <subcellularLocation>
        <location evidence="1">Nucleus</location>
    </subcellularLocation>
</comment>
<evidence type="ECO:0000256" key="5">
    <source>
        <dbReference type="SAM" id="MobiDB-lite"/>
    </source>
</evidence>
<dbReference type="InterPro" id="IPR011011">
    <property type="entry name" value="Znf_FYVE_PHD"/>
</dbReference>
<evidence type="ECO:0000259" key="6">
    <source>
        <dbReference type="Pfam" id="PF16135"/>
    </source>
</evidence>
<evidence type="ECO:0000256" key="3">
    <source>
        <dbReference type="ARBA" id="ARBA00022833"/>
    </source>
</evidence>
<dbReference type="Gene3D" id="3.30.40.10">
    <property type="entry name" value="Zinc/RING finger domain, C3HC4 (zinc finger)"/>
    <property type="match status" value="3"/>
</dbReference>
<dbReference type="GO" id="GO:0045944">
    <property type="term" value="P:positive regulation of transcription by RNA polymerase II"/>
    <property type="evidence" value="ECO:0007669"/>
    <property type="project" value="TreeGrafter"/>
</dbReference>
<dbReference type="Proteomes" id="UP000652761">
    <property type="component" value="Unassembled WGS sequence"/>
</dbReference>
<gene>
    <name evidence="7" type="ORF">Taro_027494</name>
</gene>
<dbReference type="Pfam" id="PF16135">
    <property type="entry name" value="TDBD"/>
    <property type="match status" value="2"/>
</dbReference>
<keyword evidence="2" id="KW-0863">Zinc-finger</keyword>
<accession>A0A843VEN1</accession>